<dbReference type="AlphaFoldDB" id="A0AAD3D9F7"/>
<evidence type="ECO:0000259" key="2">
    <source>
        <dbReference type="PROSITE" id="PS50280"/>
    </source>
</evidence>
<dbReference type="EMBL" id="BLLK01000069">
    <property type="protein sequence ID" value="GFH60208.1"/>
    <property type="molecule type" value="Genomic_DNA"/>
</dbReference>
<protein>
    <recommendedName>
        <fullName evidence="2">SET domain-containing protein</fullName>
    </recommendedName>
</protein>
<feature type="signal peptide" evidence="1">
    <location>
        <begin position="1"/>
        <end position="21"/>
    </location>
</feature>
<comment type="caution">
    <text evidence="3">The sequence shown here is derived from an EMBL/GenBank/DDBJ whole genome shotgun (WGS) entry which is preliminary data.</text>
</comment>
<dbReference type="PROSITE" id="PS50280">
    <property type="entry name" value="SET"/>
    <property type="match status" value="1"/>
</dbReference>
<dbReference type="Proteomes" id="UP001054902">
    <property type="component" value="Unassembled WGS sequence"/>
</dbReference>
<accession>A0AAD3D9F7</accession>
<proteinExistence type="predicted"/>
<dbReference type="Gene3D" id="2.170.270.10">
    <property type="entry name" value="SET domain"/>
    <property type="match status" value="1"/>
</dbReference>
<dbReference type="PROSITE" id="PS51257">
    <property type="entry name" value="PROKAR_LIPOPROTEIN"/>
    <property type="match status" value="1"/>
</dbReference>
<sequence>MRLIVAAAFSYLSAACSKTYANELNDSPCSLYMATSSTIEEDEEFKLGMYAGKNFKIGEVIGIPEVAVPMTDIYLHNDMENPEEFMQGQINFMWSAESIHANFEVFPNDNGEIDLHAAVGGIGSLGNQHIVSYANAELDVEAPLNKIPSVDRDSPAYLSNSHFGDLTLKANREISVGSEILMNGLRDIPENDFFTGEDFDTIETALKKIHPFIEKYKNTVDENQLQKNYDYLINTVVQSNTKELLEQNDNDADDWVDLQTLIPNKVTEVASYLENGGPFYAEYPDAKKDLAWLEENGQCIDALYTRKSTIPAAGDGAFTRRSFKKDEVITPAPLLLIPEQEYLDKHEHEMQNENGEDELYFNTDGEVVSSQLLKNYCFGHSQSNMLFYPYGVGVNSINHKPTGKGANAKVVWSKAPFYNTEVLELSSDELLEEYYDGYVPIGFDIVALTDIATDEEIFIDYGSEWQAAWDLYIDNWDPEKKRPPSAFDYMKEIESSPYFTEDERAKEDPVPENIMSVCYADMGDDDFVEENETGFKVYNFTVKEPGLDAKIMKQCDVVKRQALEDKNSYEYVVRVLEGDDVYFIQNMPHKFVRFVDRPYSSAIHAMGFRYSIAIPDDIFPEAWRDF</sequence>
<keyword evidence="1" id="KW-0732">Signal</keyword>
<gene>
    <name evidence="3" type="ORF">CTEN210_16684</name>
</gene>
<evidence type="ECO:0000313" key="3">
    <source>
        <dbReference type="EMBL" id="GFH60208.1"/>
    </source>
</evidence>
<dbReference type="SUPFAM" id="SSF82199">
    <property type="entry name" value="SET domain"/>
    <property type="match status" value="1"/>
</dbReference>
<keyword evidence="4" id="KW-1185">Reference proteome</keyword>
<feature type="domain" description="SET" evidence="2">
    <location>
        <begin position="301"/>
        <end position="462"/>
    </location>
</feature>
<name>A0AAD3D9F7_9STRA</name>
<dbReference type="InterPro" id="IPR001214">
    <property type="entry name" value="SET_dom"/>
</dbReference>
<evidence type="ECO:0000313" key="4">
    <source>
        <dbReference type="Proteomes" id="UP001054902"/>
    </source>
</evidence>
<organism evidence="3 4">
    <name type="scientific">Chaetoceros tenuissimus</name>
    <dbReference type="NCBI Taxonomy" id="426638"/>
    <lineage>
        <taxon>Eukaryota</taxon>
        <taxon>Sar</taxon>
        <taxon>Stramenopiles</taxon>
        <taxon>Ochrophyta</taxon>
        <taxon>Bacillariophyta</taxon>
        <taxon>Coscinodiscophyceae</taxon>
        <taxon>Chaetocerotophycidae</taxon>
        <taxon>Chaetocerotales</taxon>
        <taxon>Chaetocerotaceae</taxon>
        <taxon>Chaetoceros</taxon>
    </lineage>
</organism>
<reference evidence="3 4" key="1">
    <citation type="journal article" date="2021" name="Sci. Rep.">
        <title>The genome of the diatom Chaetoceros tenuissimus carries an ancient integrated fragment of an extant virus.</title>
        <authorList>
            <person name="Hongo Y."/>
            <person name="Kimura K."/>
            <person name="Takaki Y."/>
            <person name="Yoshida Y."/>
            <person name="Baba S."/>
            <person name="Kobayashi G."/>
            <person name="Nagasaki K."/>
            <person name="Hano T."/>
            <person name="Tomaru Y."/>
        </authorList>
    </citation>
    <scope>NUCLEOTIDE SEQUENCE [LARGE SCALE GENOMIC DNA]</scope>
    <source>
        <strain evidence="3 4">NIES-3715</strain>
    </source>
</reference>
<evidence type="ECO:0000256" key="1">
    <source>
        <dbReference type="SAM" id="SignalP"/>
    </source>
</evidence>
<dbReference type="InterPro" id="IPR046341">
    <property type="entry name" value="SET_dom_sf"/>
</dbReference>
<feature type="chain" id="PRO_5042036559" description="SET domain-containing protein" evidence="1">
    <location>
        <begin position="22"/>
        <end position="626"/>
    </location>
</feature>